<dbReference type="PROSITE" id="PS00061">
    <property type="entry name" value="ADH_SHORT"/>
    <property type="match status" value="1"/>
</dbReference>
<dbReference type="AlphaFoldDB" id="A0A8J3LL93"/>
<dbReference type="InterPro" id="IPR020904">
    <property type="entry name" value="Sc_DH/Rdtase_CS"/>
</dbReference>
<dbReference type="Pfam" id="PF00106">
    <property type="entry name" value="adh_short"/>
    <property type="match status" value="1"/>
</dbReference>
<dbReference type="EMBL" id="BONU01000028">
    <property type="protein sequence ID" value="GIG75248.1"/>
    <property type="molecule type" value="Genomic_DNA"/>
</dbReference>
<dbReference type="FunFam" id="3.40.50.720:FF:000173">
    <property type="entry name" value="3-oxoacyl-[acyl-carrier protein] reductase"/>
    <property type="match status" value="1"/>
</dbReference>
<dbReference type="GO" id="GO:0016491">
    <property type="term" value="F:oxidoreductase activity"/>
    <property type="evidence" value="ECO:0007669"/>
    <property type="project" value="UniProtKB-KW"/>
</dbReference>
<dbReference type="CDD" id="cd05233">
    <property type="entry name" value="SDR_c"/>
    <property type="match status" value="1"/>
</dbReference>
<organism evidence="4 5">
    <name type="scientific">Planosporangium flavigriseum</name>
    <dbReference type="NCBI Taxonomy" id="373681"/>
    <lineage>
        <taxon>Bacteria</taxon>
        <taxon>Bacillati</taxon>
        <taxon>Actinomycetota</taxon>
        <taxon>Actinomycetes</taxon>
        <taxon>Micromonosporales</taxon>
        <taxon>Micromonosporaceae</taxon>
        <taxon>Planosporangium</taxon>
    </lineage>
</organism>
<keyword evidence="5" id="KW-1185">Reference proteome</keyword>
<comment type="caution">
    <text evidence="4">The sequence shown here is derived from an EMBL/GenBank/DDBJ whole genome shotgun (WGS) entry which is preliminary data.</text>
</comment>
<accession>A0A8J3LL93</accession>
<evidence type="ECO:0000256" key="1">
    <source>
        <dbReference type="ARBA" id="ARBA00006484"/>
    </source>
</evidence>
<dbReference type="InterPro" id="IPR050259">
    <property type="entry name" value="SDR"/>
</dbReference>
<name>A0A8J3LL93_9ACTN</name>
<reference evidence="4" key="1">
    <citation type="submission" date="2021-01" db="EMBL/GenBank/DDBJ databases">
        <title>Whole genome shotgun sequence of Planosporangium flavigriseum NBRC 105377.</title>
        <authorList>
            <person name="Komaki H."/>
            <person name="Tamura T."/>
        </authorList>
    </citation>
    <scope>NUCLEOTIDE SEQUENCE</scope>
    <source>
        <strain evidence="4">NBRC 105377</strain>
    </source>
</reference>
<dbReference type="InterPro" id="IPR002347">
    <property type="entry name" value="SDR_fam"/>
</dbReference>
<evidence type="ECO:0000259" key="3">
    <source>
        <dbReference type="SMART" id="SM00822"/>
    </source>
</evidence>
<gene>
    <name evidence="4" type="ORF">Pfl04_36520</name>
</gene>
<dbReference type="InterPro" id="IPR057326">
    <property type="entry name" value="KR_dom"/>
</dbReference>
<dbReference type="Proteomes" id="UP000653674">
    <property type="component" value="Unassembled WGS sequence"/>
</dbReference>
<evidence type="ECO:0000313" key="4">
    <source>
        <dbReference type="EMBL" id="GIG75248.1"/>
    </source>
</evidence>
<proteinExistence type="inferred from homology"/>
<evidence type="ECO:0000313" key="5">
    <source>
        <dbReference type="Proteomes" id="UP000653674"/>
    </source>
</evidence>
<dbReference type="Gene3D" id="3.40.50.720">
    <property type="entry name" value="NAD(P)-binding Rossmann-like Domain"/>
    <property type="match status" value="1"/>
</dbReference>
<evidence type="ECO:0000256" key="2">
    <source>
        <dbReference type="ARBA" id="ARBA00023002"/>
    </source>
</evidence>
<dbReference type="SMART" id="SM00822">
    <property type="entry name" value="PKS_KR"/>
    <property type="match status" value="1"/>
</dbReference>
<dbReference type="PRINTS" id="PR00081">
    <property type="entry name" value="GDHRDH"/>
</dbReference>
<dbReference type="PANTHER" id="PTHR42879:SF2">
    <property type="entry name" value="3-OXOACYL-[ACYL-CARRIER-PROTEIN] REDUCTASE FABG"/>
    <property type="match status" value="1"/>
</dbReference>
<dbReference type="RefSeq" id="WP_203981452.1">
    <property type="nucleotide sequence ID" value="NZ_BAAAQJ010000010.1"/>
</dbReference>
<keyword evidence="2" id="KW-0560">Oxidoreductase</keyword>
<dbReference type="GO" id="GO:0032787">
    <property type="term" value="P:monocarboxylic acid metabolic process"/>
    <property type="evidence" value="ECO:0007669"/>
    <property type="project" value="UniProtKB-ARBA"/>
</dbReference>
<dbReference type="SUPFAM" id="SSF51735">
    <property type="entry name" value="NAD(P)-binding Rossmann-fold domains"/>
    <property type="match status" value="1"/>
</dbReference>
<dbReference type="InterPro" id="IPR036291">
    <property type="entry name" value="NAD(P)-bd_dom_sf"/>
</dbReference>
<sequence length="259" mass="27272">MTDETGVPANTPGQSLAGRVALVTGASGGIGSALARRLAESGVDLALTYSEQAEDAEKLAENVRAVGRRAIVMQADFADPQTPQRVVREAETQLRSGLDMLIPAAGVARVTSWKDVDLDLWDRTYAVNTRAPFLLVQYVLQGMIGRSFGRILFFSSVAAFNGGIVGPHYASSKAALHGLVHHLAPRVADEGVTVNAIAPALIAGTRMLPDNPHDPAVPLPIPVGRLGTTEEVADLALAMLRNGYLTNKVIGLDGGLHPD</sequence>
<protein>
    <submittedName>
        <fullName evidence="4">3-oxoacyl-ACP reductase</fullName>
    </submittedName>
</protein>
<feature type="domain" description="Ketoreductase" evidence="3">
    <location>
        <begin position="19"/>
        <end position="205"/>
    </location>
</feature>
<comment type="similarity">
    <text evidence="1">Belongs to the short-chain dehydrogenases/reductases (SDR) family.</text>
</comment>
<dbReference type="PANTHER" id="PTHR42879">
    <property type="entry name" value="3-OXOACYL-(ACYL-CARRIER-PROTEIN) REDUCTASE"/>
    <property type="match status" value="1"/>
</dbReference>